<feature type="domain" description="CSC1/OSCA1-like cytosolic" evidence="12">
    <location>
        <begin position="607"/>
        <end position="718"/>
    </location>
</feature>
<dbReference type="PANTHER" id="PTHR13018">
    <property type="entry name" value="PROBABLE MEMBRANE PROTEIN DUF221-RELATED"/>
    <property type="match status" value="1"/>
</dbReference>
<evidence type="ECO:0000259" key="11">
    <source>
        <dbReference type="Pfam" id="PF13967"/>
    </source>
</evidence>
<feature type="domain" description="CSC1/OSCA1-like cytosolic" evidence="12">
    <location>
        <begin position="257"/>
        <end position="336"/>
    </location>
</feature>
<evidence type="ECO:0000256" key="6">
    <source>
        <dbReference type="ARBA" id="ARBA00023136"/>
    </source>
</evidence>
<keyword evidence="4 8" id="KW-0812">Transmembrane</keyword>
<feature type="domain" description="10TM putative phosphate transporter extracellular tail" evidence="10">
    <location>
        <begin position="1184"/>
        <end position="1267"/>
    </location>
</feature>
<dbReference type="Pfam" id="PF02714">
    <property type="entry name" value="RSN1_7TM"/>
    <property type="match status" value="1"/>
</dbReference>
<dbReference type="Proteomes" id="UP001187682">
    <property type="component" value="Unassembled WGS sequence"/>
</dbReference>
<feature type="region of interest" description="Disordered" evidence="7">
    <location>
        <begin position="28"/>
        <end position="57"/>
    </location>
</feature>
<evidence type="ECO:0000256" key="7">
    <source>
        <dbReference type="SAM" id="MobiDB-lite"/>
    </source>
</evidence>
<keyword evidence="3" id="KW-0813">Transport</keyword>
<accession>A0AAE8SRX6</accession>
<evidence type="ECO:0000259" key="9">
    <source>
        <dbReference type="Pfam" id="PF02714"/>
    </source>
</evidence>
<dbReference type="Pfam" id="PF13967">
    <property type="entry name" value="RSN1_TM"/>
    <property type="match status" value="1"/>
</dbReference>
<dbReference type="InterPro" id="IPR022257">
    <property type="entry name" value="PHM7_ext"/>
</dbReference>
<dbReference type="GO" id="GO:0005886">
    <property type="term" value="C:plasma membrane"/>
    <property type="evidence" value="ECO:0007669"/>
    <property type="project" value="TreeGrafter"/>
</dbReference>
<dbReference type="Pfam" id="PF12621">
    <property type="entry name" value="PHM7_ext"/>
    <property type="match status" value="1"/>
</dbReference>
<name>A0AAE8SRX6_9PEZI</name>
<evidence type="ECO:0000256" key="4">
    <source>
        <dbReference type="ARBA" id="ARBA00022692"/>
    </source>
</evidence>
<feature type="transmembrane region" description="Helical" evidence="8">
    <location>
        <begin position="1025"/>
        <end position="1043"/>
    </location>
</feature>
<feature type="compositionally biased region" description="Low complexity" evidence="7">
    <location>
        <begin position="28"/>
        <end position="55"/>
    </location>
</feature>
<evidence type="ECO:0000259" key="10">
    <source>
        <dbReference type="Pfam" id="PF12621"/>
    </source>
</evidence>
<feature type="transmembrane region" description="Helical" evidence="8">
    <location>
        <begin position="212"/>
        <end position="232"/>
    </location>
</feature>
<sequence>MSSTEGTTSLASTATSLVSSVVSSVLSSATASSTPSSTSSTRPPESTPTELPEGSAGSAQGFQGISLKAFLGALVVALIVFAVQIAIFLLLRNKLSRIFKPKTYLVPDRERTDAPPTSPLAMLRALMRFSDREVIDKCGLDAFFFLRYLKTLLVIFVPIAVVVIPILVPLNYVDGRGQEVVADRNATAAAEDVSGLDTLAWGNIKAENTSRYWAHLVLALLVIGWVCLVFFLELRVYVKVRQDYLTSAEHRLRASATTVLVNSIPSKWLSEEALKGLFDVFPGGIRNIWLNRDLNVLLDKIHERTKVHQRLEDAETELIKEAKRRQLKQRKREEKLQRRERREKGPSKEERAQRDKDEDEKAKRMAGSGQGFSSGEHDDVPHEIADVLGEDHDPSHHRHPDSKGGPLGLGGLTKIGQGILGGVGKAGKGFKAFGQDVDDTIETTNGFVALEPANSTKGPTQQSSGQYRTDNRPETSDSYGHHSRAPSTATQDTAPMKRETEGEPAPNFGNTVRKATNLDDMYLKDEVSFWQFWKAPAGGYASPIPQGAEEGDEFPFPNKDLSTWQRLKMALPFLHADVQGGPVTYPSYWNESADKGEEAASSEQRRPEAWEKWLKRKDRPTHRVAKVSWIPDFLAVLPLIGRKVDTIDWCRKELARLNMEIEEDQKHPERYPLMNSAFIQFNHQVSAHMACQSLVHHVPKQMAPREVEISPRDVIWDNMAISWWQAWARGAIVTAIVAGMIAVWSIPVAFTASLGQLDSLVARFHWLEFLDRNAAVKQIAQVVVGVLPALLLSLLLFLVPVILGILAEFKGAKTGSQKTEFVQMYFFVFLFIQVFLIVSITSFFVASVDTLFANLRQLSDVNAILNLLADNLPKAANYFFSYMILQALSTSSGTLLQVGALFTWYIVARILDSTARNKWSRNTKLSDIKWGSFFPVYTNFACIGLIYSVVAPLISIFAVITFGLLWVAQRYSMLYVTRFEHDTGGVLYPRAINQTFTGLYVMELALAGLFFIVRDKDGNNACTSQGIIMLVSLGLTIIYQVLLNRSFGPLFRYLPITFEDEACIRDEVFARAQAQRLGLDESYSDEPGNDGSEMARFSTNDEDVELKNMSSSRDRADNKAAGSRFAPLNAVRKVGTWAQRDGSKAIRTMTFQNKDKRRSRGAAEYRRLIREKDIESQRAIGEALFGGYHDEIEDLTPDERDALVRYAFQHEALRARRPTVWIPRDDLGVSDDEIRRTRELSEFVWVSNEGTALDSKVRVVYGRAPPDFSEVDLINL</sequence>
<keyword evidence="6 8" id="KW-0472">Membrane</keyword>
<feature type="transmembrane region" description="Helical" evidence="8">
    <location>
        <begin position="953"/>
        <end position="971"/>
    </location>
</feature>
<evidence type="ECO:0000256" key="2">
    <source>
        <dbReference type="ARBA" id="ARBA00007779"/>
    </source>
</evidence>
<proteinExistence type="inferred from homology"/>
<dbReference type="Pfam" id="PF14703">
    <property type="entry name" value="PHM7_cyt"/>
    <property type="match status" value="2"/>
</dbReference>
<evidence type="ECO:0000256" key="5">
    <source>
        <dbReference type="ARBA" id="ARBA00022989"/>
    </source>
</evidence>
<keyword evidence="14" id="KW-1185">Reference proteome</keyword>
<evidence type="ECO:0000259" key="12">
    <source>
        <dbReference type="Pfam" id="PF14703"/>
    </source>
</evidence>
<feature type="transmembrane region" description="Helical" evidence="8">
    <location>
        <begin position="779"/>
        <end position="803"/>
    </location>
</feature>
<evidence type="ECO:0000256" key="3">
    <source>
        <dbReference type="ARBA" id="ARBA00022448"/>
    </source>
</evidence>
<dbReference type="InterPro" id="IPR032880">
    <property type="entry name" value="CSC1/OSCA1-like_N"/>
</dbReference>
<dbReference type="AlphaFoldDB" id="A0AAE8SRX6"/>
<dbReference type="InterPro" id="IPR003864">
    <property type="entry name" value="CSC1/OSCA1-like_7TM"/>
</dbReference>
<feature type="region of interest" description="Disordered" evidence="7">
    <location>
        <begin position="323"/>
        <end position="410"/>
    </location>
</feature>
<evidence type="ECO:0000256" key="1">
    <source>
        <dbReference type="ARBA" id="ARBA00004141"/>
    </source>
</evidence>
<evidence type="ECO:0000313" key="13">
    <source>
        <dbReference type="EMBL" id="SPN97561.1"/>
    </source>
</evidence>
<comment type="subcellular location">
    <subcellularLocation>
        <location evidence="1">Membrane</location>
        <topology evidence="1">Multi-pass membrane protein</topology>
    </subcellularLocation>
</comment>
<feature type="domain" description="CSC1/OSCA1-like N-terminal transmembrane" evidence="11">
    <location>
        <begin position="69"/>
        <end position="231"/>
    </location>
</feature>
<dbReference type="GO" id="GO:0005227">
    <property type="term" value="F:calcium-activated cation channel activity"/>
    <property type="evidence" value="ECO:0007669"/>
    <property type="project" value="InterPro"/>
</dbReference>
<keyword evidence="5 8" id="KW-1133">Transmembrane helix</keyword>
<feature type="transmembrane region" description="Helical" evidence="8">
    <location>
        <begin position="726"/>
        <end position="750"/>
    </location>
</feature>
<comment type="caution">
    <text evidence="13">The sequence shown here is derived from an EMBL/GenBank/DDBJ whole genome shotgun (WGS) entry which is preliminary data.</text>
</comment>
<feature type="compositionally biased region" description="Basic and acidic residues" evidence="7">
    <location>
        <begin position="375"/>
        <end position="394"/>
    </location>
</feature>
<protein>
    <submittedName>
        <fullName evidence="13">Related to PHM7 - similarity to A.thaliana hyp1 protein</fullName>
    </submittedName>
</protein>
<comment type="similarity">
    <text evidence="2">Belongs to the CSC1 (TC 1.A.17) family.</text>
</comment>
<reference evidence="13" key="1">
    <citation type="submission" date="2018-03" db="EMBL/GenBank/DDBJ databases">
        <authorList>
            <person name="Guldener U."/>
        </authorList>
    </citation>
    <scope>NUCLEOTIDE SEQUENCE</scope>
</reference>
<dbReference type="InterPro" id="IPR027815">
    <property type="entry name" value="CSC1/OSCA1-like_cyt"/>
</dbReference>
<feature type="transmembrane region" description="Helical" evidence="8">
    <location>
        <begin position="152"/>
        <end position="172"/>
    </location>
</feature>
<feature type="transmembrane region" description="Helical" evidence="8">
    <location>
        <begin position="991"/>
        <end position="1013"/>
    </location>
</feature>
<gene>
    <name evidence="13" type="ORF">DNG_01072</name>
</gene>
<feature type="transmembrane region" description="Helical" evidence="8">
    <location>
        <begin position="824"/>
        <end position="846"/>
    </location>
</feature>
<feature type="transmembrane region" description="Helical" evidence="8">
    <location>
        <begin position="879"/>
        <end position="907"/>
    </location>
</feature>
<feature type="domain" description="CSC1/OSCA1-like 7TM region" evidence="9">
    <location>
        <begin position="730"/>
        <end position="1010"/>
    </location>
</feature>
<organism evidence="13 14">
    <name type="scientific">Cephalotrichum gorgonifer</name>
    <dbReference type="NCBI Taxonomy" id="2041049"/>
    <lineage>
        <taxon>Eukaryota</taxon>
        <taxon>Fungi</taxon>
        <taxon>Dikarya</taxon>
        <taxon>Ascomycota</taxon>
        <taxon>Pezizomycotina</taxon>
        <taxon>Sordariomycetes</taxon>
        <taxon>Hypocreomycetidae</taxon>
        <taxon>Microascales</taxon>
        <taxon>Microascaceae</taxon>
        <taxon>Cephalotrichum</taxon>
    </lineage>
</organism>
<dbReference type="PANTHER" id="PTHR13018:SF20">
    <property type="entry name" value="SPORULATION-SPECIFIC PROTEIN 75"/>
    <property type="match status" value="1"/>
</dbReference>
<feature type="transmembrane region" description="Helical" evidence="8">
    <location>
        <begin position="69"/>
        <end position="91"/>
    </location>
</feature>
<evidence type="ECO:0000313" key="14">
    <source>
        <dbReference type="Proteomes" id="UP001187682"/>
    </source>
</evidence>
<feature type="region of interest" description="Disordered" evidence="7">
    <location>
        <begin position="448"/>
        <end position="512"/>
    </location>
</feature>
<dbReference type="EMBL" id="ONZQ02000001">
    <property type="protein sequence ID" value="SPN97561.1"/>
    <property type="molecule type" value="Genomic_DNA"/>
</dbReference>
<evidence type="ECO:0000256" key="8">
    <source>
        <dbReference type="SAM" id="Phobius"/>
    </source>
</evidence>
<dbReference type="InterPro" id="IPR045122">
    <property type="entry name" value="Csc1-like"/>
</dbReference>
<feature type="compositionally biased region" description="Polar residues" evidence="7">
    <location>
        <begin position="453"/>
        <end position="468"/>
    </location>
</feature>
<feature type="compositionally biased region" description="Basic and acidic residues" evidence="7">
    <location>
        <begin position="331"/>
        <end position="363"/>
    </location>
</feature>